<feature type="compositionally biased region" description="Basic and acidic residues" evidence="3">
    <location>
        <begin position="703"/>
        <end position="716"/>
    </location>
</feature>
<evidence type="ECO:0000256" key="1">
    <source>
        <dbReference type="ARBA" id="ARBA00022614"/>
    </source>
</evidence>
<gene>
    <name evidence="5" type="primary">LRRC66</name>
</gene>
<proteinExistence type="predicted"/>
<reference evidence="5" key="3">
    <citation type="submission" date="2025-09" db="UniProtKB">
        <authorList>
            <consortium name="Ensembl"/>
        </authorList>
    </citation>
    <scope>IDENTIFICATION</scope>
    <source>
        <strain evidence="5">Thorbecke</strain>
    </source>
</reference>
<dbReference type="Pfam" id="PF13855">
    <property type="entry name" value="LRR_8"/>
    <property type="match status" value="1"/>
</dbReference>
<evidence type="ECO:0000313" key="5">
    <source>
        <dbReference type="Ensembl" id="ENSOCUP00000004741.3"/>
    </source>
</evidence>
<dbReference type="GeneTree" id="ENSGT00390000014817"/>
<feature type="chain" id="PRO_5003421595" evidence="4">
    <location>
        <begin position="21"/>
        <end position="865"/>
    </location>
</feature>
<evidence type="ECO:0000256" key="2">
    <source>
        <dbReference type="ARBA" id="ARBA00022737"/>
    </source>
</evidence>
<dbReference type="STRING" id="9986.ENSOCUP00000004741"/>
<evidence type="ECO:0000256" key="4">
    <source>
        <dbReference type="SAM" id="SignalP"/>
    </source>
</evidence>
<feature type="region of interest" description="Disordered" evidence="3">
    <location>
        <begin position="839"/>
        <end position="865"/>
    </location>
</feature>
<dbReference type="InterPro" id="IPR032675">
    <property type="entry name" value="LRR_dom_sf"/>
</dbReference>
<feature type="compositionally biased region" description="Basic and acidic residues" evidence="3">
    <location>
        <begin position="843"/>
        <end position="865"/>
    </location>
</feature>
<keyword evidence="4" id="KW-0732">Signal</keyword>
<reference evidence="5 6" key="1">
    <citation type="journal article" date="2011" name="Nature">
        <title>A high-resolution map of human evolutionary constraint using 29 mammals.</title>
        <authorList>
            <person name="Lindblad-Toh K."/>
            <person name="Garber M."/>
            <person name="Zuk O."/>
            <person name="Lin M.F."/>
            <person name="Parker B.J."/>
            <person name="Washietl S."/>
            <person name="Kheradpour P."/>
            <person name="Ernst J."/>
            <person name="Jordan G."/>
            <person name="Mauceli E."/>
            <person name="Ward L.D."/>
            <person name="Lowe C.B."/>
            <person name="Holloway A.K."/>
            <person name="Clamp M."/>
            <person name="Gnerre S."/>
            <person name="Alfoldi J."/>
            <person name="Beal K."/>
            <person name="Chang J."/>
            <person name="Clawson H."/>
            <person name="Cuff J."/>
            <person name="Di Palma F."/>
            <person name="Fitzgerald S."/>
            <person name="Flicek P."/>
            <person name="Guttman M."/>
            <person name="Hubisz M.J."/>
            <person name="Jaffe D.B."/>
            <person name="Jungreis I."/>
            <person name="Kent W.J."/>
            <person name="Kostka D."/>
            <person name="Lara M."/>
            <person name="Martins A.L."/>
            <person name="Massingham T."/>
            <person name="Moltke I."/>
            <person name="Raney B.J."/>
            <person name="Rasmussen M.D."/>
            <person name="Robinson J."/>
            <person name="Stark A."/>
            <person name="Vilella A.J."/>
            <person name="Wen J."/>
            <person name="Xie X."/>
            <person name="Zody M.C."/>
            <person name="Baldwin J."/>
            <person name="Bloom T."/>
            <person name="Chin C.W."/>
            <person name="Heiman D."/>
            <person name="Nicol R."/>
            <person name="Nusbaum C."/>
            <person name="Young S."/>
            <person name="Wilkinson J."/>
            <person name="Worley K.C."/>
            <person name="Kovar C.L."/>
            <person name="Muzny D.M."/>
            <person name="Gibbs R.A."/>
            <person name="Cree A."/>
            <person name="Dihn H.H."/>
            <person name="Fowler G."/>
            <person name="Jhangiani S."/>
            <person name="Joshi V."/>
            <person name="Lee S."/>
            <person name="Lewis L.R."/>
            <person name="Nazareth L.V."/>
            <person name="Okwuonu G."/>
            <person name="Santibanez J."/>
            <person name="Warren W.C."/>
            <person name="Mardis E.R."/>
            <person name="Weinstock G.M."/>
            <person name="Wilson R.K."/>
            <person name="Delehaunty K."/>
            <person name="Dooling D."/>
            <person name="Fronik C."/>
            <person name="Fulton L."/>
            <person name="Fulton B."/>
            <person name="Graves T."/>
            <person name="Minx P."/>
            <person name="Sodergren E."/>
            <person name="Birney E."/>
            <person name="Margulies E.H."/>
            <person name="Herrero J."/>
            <person name="Green E.D."/>
            <person name="Haussler D."/>
            <person name="Siepel A."/>
            <person name="Goldman N."/>
            <person name="Pollard K.S."/>
            <person name="Pedersen J.S."/>
            <person name="Lander E.S."/>
            <person name="Kellis M."/>
        </authorList>
    </citation>
    <scope>NUCLEOTIDE SEQUENCE [LARGE SCALE GENOMIC DNA]</scope>
    <source>
        <strain evidence="5 6">Thorbecke inbred</strain>
    </source>
</reference>
<dbReference type="Proteomes" id="UP000001811">
    <property type="component" value="Chromosome 2"/>
</dbReference>
<dbReference type="Bgee" id="ENSOCUG00000005466">
    <property type="expression patterns" value="Expressed in adult mammalian kidney and 2 other cell types or tissues"/>
</dbReference>
<evidence type="ECO:0000256" key="3">
    <source>
        <dbReference type="SAM" id="MobiDB-lite"/>
    </source>
</evidence>
<dbReference type="EMBL" id="AAGW02010931">
    <property type="status" value="NOT_ANNOTATED_CDS"/>
    <property type="molecule type" value="Genomic_DNA"/>
</dbReference>
<dbReference type="SUPFAM" id="SSF52058">
    <property type="entry name" value="L domain-like"/>
    <property type="match status" value="1"/>
</dbReference>
<protein>
    <submittedName>
        <fullName evidence="5">Leucine rich repeat containing 66</fullName>
    </submittedName>
</protein>
<feature type="region of interest" description="Disordered" evidence="3">
    <location>
        <begin position="468"/>
        <end position="494"/>
    </location>
</feature>
<dbReference type="HOGENOM" id="CLU_016612_0_0_1"/>
<keyword evidence="1" id="KW-0433">Leucine-rich repeat</keyword>
<dbReference type="PANTHER" id="PTHR24369">
    <property type="entry name" value="ANTIGEN BSP, PUTATIVE-RELATED"/>
    <property type="match status" value="1"/>
</dbReference>
<dbReference type="PROSITE" id="PS51450">
    <property type="entry name" value="LRR"/>
    <property type="match status" value="2"/>
</dbReference>
<reference evidence="5" key="2">
    <citation type="submission" date="2025-08" db="UniProtKB">
        <authorList>
            <consortium name="Ensembl"/>
        </authorList>
    </citation>
    <scope>IDENTIFICATION</scope>
    <source>
        <strain evidence="5">Thorbecke</strain>
    </source>
</reference>
<feature type="signal peptide" evidence="4">
    <location>
        <begin position="1"/>
        <end position="20"/>
    </location>
</feature>
<accession>G1SNZ7</accession>
<feature type="compositionally biased region" description="Basic and acidic residues" evidence="3">
    <location>
        <begin position="535"/>
        <end position="545"/>
    </location>
</feature>
<feature type="compositionally biased region" description="Polar residues" evidence="3">
    <location>
        <begin position="552"/>
        <end position="565"/>
    </location>
</feature>
<evidence type="ECO:0000313" key="6">
    <source>
        <dbReference type="Proteomes" id="UP000001811"/>
    </source>
</evidence>
<dbReference type="SMART" id="SM00369">
    <property type="entry name" value="LRR_TYP"/>
    <property type="match status" value="5"/>
</dbReference>
<dbReference type="InterPro" id="IPR001611">
    <property type="entry name" value="Leu-rich_rpt"/>
</dbReference>
<dbReference type="eggNOG" id="KOG0619">
    <property type="taxonomic scope" value="Eukaryota"/>
</dbReference>
<dbReference type="PANTHER" id="PTHR24369:SF213">
    <property type="entry name" value="INSULIN LIKE GROWTH FACTOR BINDING PROTEIN ACID LABILE SUBUNIT"/>
    <property type="match status" value="1"/>
</dbReference>
<dbReference type="GO" id="GO:0005886">
    <property type="term" value="C:plasma membrane"/>
    <property type="evidence" value="ECO:0007669"/>
    <property type="project" value="TreeGrafter"/>
</dbReference>
<name>G1SNZ7_RABIT</name>
<feature type="region of interest" description="Disordered" evidence="3">
    <location>
        <begin position="765"/>
        <end position="816"/>
    </location>
</feature>
<keyword evidence="6" id="KW-1185">Reference proteome</keyword>
<feature type="compositionally biased region" description="Basic and acidic residues" evidence="3">
    <location>
        <begin position="776"/>
        <end position="788"/>
    </location>
</feature>
<feature type="compositionally biased region" description="Basic and acidic residues" evidence="3">
    <location>
        <begin position="288"/>
        <end position="327"/>
    </location>
</feature>
<sequence length="865" mass="95095">MKSLYFRVIVIVLGVAGTETEPSRKSSSFFSSECQWNEYLPTNCSFTGNHHLPAEGSQTAATVDVSFNFFRVLLQCHRRKEEWKVKHLDLSNSLLWKTALSPLRCAPALEILNLSSNAIRSISWGLPSPTSSGVRHHGSSFRAGLPFLKVLILQRNQLSNTPTGLWRLKSLQSLDLSFNGILEIGLSDFHNCLQLENLYLKSNKIFKIHPDAFKDLKNLQVVDLSSNALTAVLPMMGIALELPHLDVDLADNPWQCDDSVPEFQNSIAGSWREKWSAICNRSTGYEAAQRETPRSRLSSETHLPHTDRSHGEDHGRSQAERPREGRRMHLSTAGRPAHSGSDLWEQHGRPPRRVRDVHAAYRQDEDAEQHPDLTLAVCLSVFLTFAVAFSLGALARPYIDRLWLQRCRPKGPPGPGNAYANEGFYDDAVAARNTQHPRTHVHQGVHDPDLYENQDALSTTEPHLYLTVLPDGSQQRSRWRSSEQGGGDSRAGSRYDKVLLNGSSARARNQQVASAAPAPTYGNDVLGDFHYESVAEEHAPRERSVDVPSGAGTLQTLSASTQNVNPLDPPRWKEMPASVSGTLPSTNAQRPGENQERAGTAQSPSETPALPMEFSQGMQPGWHLNLPSAPQPRVKGAGAEADPSAYYNGGVTHGDPGGADPPIFPPRWGSWQAALSDPQNKLESDYDSDEGSLFTLSSTSSEGAREVTEAESRGEECSGVGEPLQDMHSGHSRDMTSEESLEDNTPSQRILGKYENREDHFEKLLISGPDSGLGDSHLESVSDTHECENPFSSPSSLGGGRVSGEVPGTFSYDYDTAPQPEAVEWHCSLRDLLFASAGVPTAPDERDCQEGDSDRKATRKLSFRE</sequence>
<feature type="region of interest" description="Disordered" evidence="3">
    <location>
        <begin position="286"/>
        <end position="351"/>
    </location>
</feature>
<organism evidence="5 6">
    <name type="scientific">Oryctolagus cuniculus</name>
    <name type="common">Rabbit</name>
    <dbReference type="NCBI Taxonomy" id="9986"/>
    <lineage>
        <taxon>Eukaryota</taxon>
        <taxon>Metazoa</taxon>
        <taxon>Chordata</taxon>
        <taxon>Craniata</taxon>
        <taxon>Vertebrata</taxon>
        <taxon>Euteleostomi</taxon>
        <taxon>Mammalia</taxon>
        <taxon>Eutheria</taxon>
        <taxon>Euarchontoglires</taxon>
        <taxon>Glires</taxon>
        <taxon>Lagomorpha</taxon>
        <taxon>Leporidae</taxon>
        <taxon>Oryctolagus</taxon>
    </lineage>
</organism>
<dbReference type="OrthoDB" id="660555at2759"/>
<dbReference type="InParanoid" id="G1SNZ7"/>
<dbReference type="PaxDb" id="9986-ENSOCUP00000004741"/>
<feature type="region of interest" description="Disordered" evidence="3">
    <location>
        <begin position="535"/>
        <end position="609"/>
    </location>
</feature>
<dbReference type="OMA" id="LWDSQME"/>
<feature type="compositionally biased region" description="Polar residues" evidence="3">
    <location>
        <begin position="579"/>
        <end position="589"/>
    </location>
</feature>
<feature type="region of interest" description="Disordered" evidence="3">
    <location>
        <begin position="675"/>
        <end position="746"/>
    </location>
</feature>
<dbReference type="Pfam" id="PF00560">
    <property type="entry name" value="LRR_1"/>
    <property type="match status" value="1"/>
</dbReference>
<dbReference type="Ensembl" id="ENSOCUT00000005466.4">
    <property type="protein sequence ID" value="ENSOCUP00000004741.3"/>
    <property type="gene ID" value="ENSOCUG00000005466.4"/>
</dbReference>
<dbReference type="AlphaFoldDB" id="G1SNZ7"/>
<dbReference type="Gene3D" id="3.80.10.10">
    <property type="entry name" value="Ribonuclease Inhibitor"/>
    <property type="match status" value="1"/>
</dbReference>
<dbReference type="InterPro" id="IPR050541">
    <property type="entry name" value="LRR_TM_domain-containing"/>
</dbReference>
<dbReference type="InterPro" id="IPR003591">
    <property type="entry name" value="Leu-rich_rpt_typical-subtyp"/>
</dbReference>
<keyword evidence="2" id="KW-0677">Repeat</keyword>